<dbReference type="PANTHER" id="PTHR42830:SF2">
    <property type="entry name" value="OSMC_OHR FAMILY PROTEIN"/>
    <property type="match status" value="1"/>
</dbReference>
<dbReference type="RefSeq" id="WP_148619533.1">
    <property type="nucleotide sequence ID" value="NZ_CP043043.1"/>
</dbReference>
<gene>
    <name evidence="1" type="ORF">FXF46_02925</name>
</gene>
<reference evidence="1 2" key="1">
    <citation type="submission" date="2019-08" db="EMBL/GenBank/DDBJ databases">
        <title>Gluconobacter frateurii HD924 genome.</title>
        <authorList>
            <person name="Liu Y."/>
            <person name="Zhang P."/>
        </authorList>
    </citation>
    <scope>NUCLEOTIDE SEQUENCE [LARGE SCALE GENOMIC DNA]</scope>
    <source>
        <strain evidence="1 2">HD924</strain>
    </source>
</reference>
<dbReference type="InterPro" id="IPR052707">
    <property type="entry name" value="OsmC_Ohr_Peroxiredoxin"/>
</dbReference>
<dbReference type="Proteomes" id="UP000323560">
    <property type="component" value="Chromosome"/>
</dbReference>
<dbReference type="SUPFAM" id="SSF82784">
    <property type="entry name" value="OsmC-like"/>
    <property type="match status" value="1"/>
</dbReference>
<dbReference type="PANTHER" id="PTHR42830">
    <property type="entry name" value="OSMOTICALLY INDUCIBLE FAMILY PROTEIN"/>
    <property type="match status" value="1"/>
</dbReference>
<dbReference type="KEGG" id="gti:FXF46_02925"/>
<dbReference type="InterPro" id="IPR036102">
    <property type="entry name" value="OsmC/Ohrsf"/>
</dbReference>
<evidence type="ECO:0000313" key="1">
    <source>
        <dbReference type="EMBL" id="QEH95324.1"/>
    </source>
</evidence>
<dbReference type="AlphaFoldDB" id="A0AAP9EQF3"/>
<dbReference type="InterPro" id="IPR003718">
    <property type="entry name" value="OsmC/Ohr_fam"/>
</dbReference>
<name>A0AAP9EQF3_GLUTH</name>
<accession>A0AAP9EQF3</accession>
<organism evidence="1 2">
    <name type="scientific">Gluconobacter thailandicus</name>
    <dbReference type="NCBI Taxonomy" id="257438"/>
    <lineage>
        <taxon>Bacteria</taxon>
        <taxon>Pseudomonadati</taxon>
        <taxon>Pseudomonadota</taxon>
        <taxon>Alphaproteobacteria</taxon>
        <taxon>Acetobacterales</taxon>
        <taxon>Acetobacteraceae</taxon>
        <taxon>Gluconobacter</taxon>
    </lineage>
</organism>
<dbReference type="Gene3D" id="3.30.300.20">
    <property type="match status" value="1"/>
</dbReference>
<dbReference type="EMBL" id="CP043043">
    <property type="protein sequence ID" value="QEH95324.1"/>
    <property type="molecule type" value="Genomic_DNA"/>
</dbReference>
<dbReference type="Pfam" id="PF02566">
    <property type="entry name" value="OsmC"/>
    <property type="match status" value="1"/>
</dbReference>
<evidence type="ECO:0000313" key="2">
    <source>
        <dbReference type="Proteomes" id="UP000323560"/>
    </source>
</evidence>
<proteinExistence type="predicted"/>
<dbReference type="InterPro" id="IPR015946">
    <property type="entry name" value="KH_dom-like_a/b"/>
</dbReference>
<protein>
    <submittedName>
        <fullName evidence="1">OsmC family protein</fullName>
    </submittedName>
</protein>
<sequence length="162" mass="17531">MAGKQHTYSVKVVWTGNTGTGTSSARSYTRDYDITAPGKPTIEGSSDPSFRGNPARWNPEDLLLASLSACHKLWFLGLCAQAGIIVTAYEDHATGEMEEERTGAGQFTSVTLHPRVTLSATSDAEKALDLHHKAHDMCFIARSVNFPVMNEPVIIHGGEQDA</sequence>